<dbReference type="PANTHER" id="PTHR43877">
    <property type="entry name" value="AMINOALKYLPHOSPHONATE N-ACETYLTRANSFERASE-RELATED-RELATED"/>
    <property type="match status" value="1"/>
</dbReference>
<evidence type="ECO:0000256" key="1">
    <source>
        <dbReference type="ARBA" id="ARBA00022679"/>
    </source>
</evidence>
<dbReference type="AlphaFoldDB" id="A0AAW9S2F8"/>
<name>A0AAW9S2F8_9HYPH</name>
<evidence type="ECO:0000256" key="2">
    <source>
        <dbReference type="ARBA" id="ARBA00023315"/>
    </source>
</evidence>
<dbReference type="PANTHER" id="PTHR43877:SF2">
    <property type="entry name" value="AMINOALKYLPHOSPHONATE N-ACETYLTRANSFERASE-RELATED"/>
    <property type="match status" value="1"/>
</dbReference>
<dbReference type="Proteomes" id="UP001378188">
    <property type="component" value="Unassembled WGS sequence"/>
</dbReference>
<dbReference type="Pfam" id="PF00583">
    <property type="entry name" value="Acetyltransf_1"/>
    <property type="match status" value="1"/>
</dbReference>
<dbReference type="CDD" id="cd04301">
    <property type="entry name" value="NAT_SF"/>
    <property type="match status" value="1"/>
</dbReference>
<dbReference type="InterPro" id="IPR050832">
    <property type="entry name" value="Bact_Acetyltransf"/>
</dbReference>
<evidence type="ECO:0000313" key="5">
    <source>
        <dbReference type="Proteomes" id="UP001378188"/>
    </source>
</evidence>
<comment type="caution">
    <text evidence="4">The sequence shown here is derived from an EMBL/GenBank/DDBJ whole genome shotgun (WGS) entry which is preliminary data.</text>
</comment>
<keyword evidence="5" id="KW-1185">Reference proteome</keyword>
<evidence type="ECO:0000313" key="4">
    <source>
        <dbReference type="EMBL" id="MEJ8574353.1"/>
    </source>
</evidence>
<organism evidence="4 5">
    <name type="scientific">Microbaculum marinum</name>
    <dbReference type="NCBI Taxonomy" id="1764581"/>
    <lineage>
        <taxon>Bacteria</taxon>
        <taxon>Pseudomonadati</taxon>
        <taxon>Pseudomonadota</taxon>
        <taxon>Alphaproteobacteria</taxon>
        <taxon>Hyphomicrobiales</taxon>
        <taxon>Tepidamorphaceae</taxon>
        <taxon>Microbaculum</taxon>
    </lineage>
</organism>
<dbReference type="EMBL" id="JAZHOF010000011">
    <property type="protein sequence ID" value="MEJ8574353.1"/>
    <property type="molecule type" value="Genomic_DNA"/>
</dbReference>
<protein>
    <submittedName>
        <fullName evidence="4">GNAT family N-acetyltransferase</fullName>
        <ecNumber evidence="4">2.3.1.-</ecNumber>
    </submittedName>
</protein>
<reference evidence="4 5" key="1">
    <citation type="submission" date="2024-02" db="EMBL/GenBank/DDBJ databases">
        <title>Genome analysis and characterization of Microbaculum marinisediminis sp. nov., isolated from marine sediment.</title>
        <authorList>
            <person name="Du Z.-J."/>
            <person name="Ye Y.-Q."/>
            <person name="Zhang Z.-R."/>
            <person name="Yuan S.-M."/>
            <person name="Zhang X.-Y."/>
        </authorList>
    </citation>
    <scope>NUCLEOTIDE SEQUENCE [LARGE SCALE GENOMIC DNA]</scope>
    <source>
        <strain evidence="4 5">SDUM1044001</strain>
    </source>
</reference>
<dbReference type="GO" id="GO:0016747">
    <property type="term" value="F:acyltransferase activity, transferring groups other than amino-acyl groups"/>
    <property type="evidence" value="ECO:0007669"/>
    <property type="project" value="InterPro"/>
</dbReference>
<sequence>MSDPLLIRRARRDEAAALSDLAMRAKAHWGYDDAFMEMCRDELTIHPERIETGEVWVAERDGAAIGLLEVRFEEDGEAEVQHCFVDPSAMASGIGRRLWAKAEDIARAAGVAAIGVDSDPNAEGFYQAMGAVTVARSPSGSIPGRTLPRLRKRLAPSAA</sequence>
<dbReference type="InterPro" id="IPR016181">
    <property type="entry name" value="Acyl_CoA_acyltransferase"/>
</dbReference>
<dbReference type="EC" id="2.3.1.-" evidence="4"/>
<keyword evidence="1 4" id="KW-0808">Transferase</keyword>
<accession>A0AAW9S2F8</accession>
<gene>
    <name evidence="4" type="ORF">V3328_22915</name>
</gene>
<dbReference type="Gene3D" id="3.40.630.30">
    <property type="match status" value="1"/>
</dbReference>
<dbReference type="SUPFAM" id="SSF55729">
    <property type="entry name" value="Acyl-CoA N-acyltransferases (Nat)"/>
    <property type="match status" value="1"/>
</dbReference>
<dbReference type="PROSITE" id="PS51186">
    <property type="entry name" value="GNAT"/>
    <property type="match status" value="1"/>
</dbReference>
<dbReference type="InterPro" id="IPR000182">
    <property type="entry name" value="GNAT_dom"/>
</dbReference>
<dbReference type="RefSeq" id="WP_340332050.1">
    <property type="nucleotide sequence ID" value="NZ_JAZHOF010000011.1"/>
</dbReference>
<keyword evidence="2 4" id="KW-0012">Acyltransferase</keyword>
<proteinExistence type="predicted"/>
<evidence type="ECO:0000259" key="3">
    <source>
        <dbReference type="PROSITE" id="PS51186"/>
    </source>
</evidence>
<feature type="domain" description="N-acetyltransferase" evidence="3">
    <location>
        <begin position="5"/>
        <end position="148"/>
    </location>
</feature>